<keyword evidence="4" id="KW-0493">Microtubule</keyword>
<evidence type="ECO:0000256" key="6">
    <source>
        <dbReference type="ARBA" id="ARBA00022840"/>
    </source>
</evidence>
<evidence type="ECO:0000256" key="9">
    <source>
        <dbReference type="ARBA" id="ARBA00023069"/>
    </source>
</evidence>
<dbReference type="InterPro" id="IPR042219">
    <property type="entry name" value="AAA_lid_11_sf"/>
</dbReference>
<dbReference type="Pfam" id="PF22597">
    <property type="entry name" value="DYN_lid"/>
    <property type="match status" value="1"/>
</dbReference>
<dbReference type="InterPro" id="IPR041658">
    <property type="entry name" value="AAA_lid_11"/>
</dbReference>
<dbReference type="GO" id="GO:0008569">
    <property type="term" value="F:minus-end-directed microtubule motor activity"/>
    <property type="evidence" value="ECO:0007669"/>
    <property type="project" value="InterPro"/>
</dbReference>
<dbReference type="Proteomes" id="UP001107558">
    <property type="component" value="Chromosome 1"/>
</dbReference>
<keyword evidence="5" id="KW-0547">Nucleotide-binding</keyword>
<dbReference type="Pfam" id="PF08393">
    <property type="entry name" value="DHC_N2"/>
    <property type="match status" value="1"/>
</dbReference>
<dbReference type="SMART" id="SM00382">
    <property type="entry name" value="AAA"/>
    <property type="match status" value="3"/>
</dbReference>
<evidence type="ECO:0000256" key="5">
    <source>
        <dbReference type="ARBA" id="ARBA00022741"/>
    </source>
</evidence>
<dbReference type="GO" id="GO:0030286">
    <property type="term" value="C:dynein complex"/>
    <property type="evidence" value="ECO:0007669"/>
    <property type="project" value="UniProtKB-KW"/>
</dbReference>
<keyword evidence="7" id="KW-0243">Dynein</keyword>
<dbReference type="GO" id="GO:0005930">
    <property type="term" value="C:axoneme"/>
    <property type="evidence" value="ECO:0007669"/>
    <property type="project" value="UniProtKB-SubCell"/>
</dbReference>
<keyword evidence="10" id="KW-0505">Motor protein</keyword>
<dbReference type="FunFam" id="3.40.50.300:FF:000063">
    <property type="entry name" value="dynein heavy chain 6, axonemal"/>
    <property type="match status" value="1"/>
</dbReference>
<dbReference type="FunFam" id="3.40.50.300:FF:000362">
    <property type="entry name" value="Dynein, axonemal, heavy chain 6"/>
    <property type="match status" value="1"/>
</dbReference>
<comment type="subcellular location">
    <subcellularLocation>
        <location evidence="1">Cytoplasm</location>
        <location evidence="1">Cytoskeleton</location>
        <location evidence="1">Cilium axoneme</location>
    </subcellularLocation>
</comment>
<keyword evidence="12" id="KW-0966">Cell projection</keyword>
<evidence type="ECO:0000259" key="14">
    <source>
        <dbReference type="SMART" id="SM00382"/>
    </source>
</evidence>
<dbReference type="Pfam" id="PF03028">
    <property type="entry name" value="Dynein_heavy"/>
    <property type="match status" value="1"/>
</dbReference>
<dbReference type="GO" id="GO:0005524">
    <property type="term" value="F:ATP binding"/>
    <property type="evidence" value="ECO:0007669"/>
    <property type="project" value="UniProtKB-KW"/>
</dbReference>
<keyword evidence="8 13" id="KW-0175">Coiled coil</keyword>
<dbReference type="FunFam" id="1.20.920.20:FF:000001">
    <property type="entry name" value="dynein heavy chain 2, axonemal"/>
    <property type="match status" value="1"/>
</dbReference>
<evidence type="ECO:0000256" key="8">
    <source>
        <dbReference type="ARBA" id="ARBA00023054"/>
    </source>
</evidence>
<keyword evidence="11" id="KW-0206">Cytoskeleton</keyword>
<dbReference type="Pfam" id="PF12780">
    <property type="entry name" value="AAA_8"/>
    <property type="match status" value="1"/>
</dbReference>
<dbReference type="FunFam" id="1.10.8.710:FF:000004">
    <property type="entry name" value="Dynein axonemal heavy chain 6"/>
    <property type="match status" value="1"/>
</dbReference>
<dbReference type="PANTHER" id="PTHR22878">
    <property type="entry name" value="DYNEIN HEAVY CHAIN 6, AXONEMAL-LIKE-RELATED"/>
    <property type="match status" value="1"/>
</dbReference>
<keyword evidence="9" id="KW-0969">Cilium</keyword>
<dbReference type="GO" id="GO:0051959">
    <property type="term" value="F:dynein light intermediate chain binding"/>
    <property type="evidence" value="ECO:0007669"/>
    <property type="project" value="InterPro"/>
</dbReference>
<accession>A0A9J6CLV0</accession>
<evidence type="ECO:0000256" key="1">
    <source>
        <dbReference type="ARBA" id="ARBA00004430"/>
    </source>
</evidence>
<dbReference type="FunFam" id="3.20.180.20:FF:000004">
    <property type="entry name" value="Dynein axonemal heavy chain 6"/>
    <property type="match status" value="1"/>
</dbReference>
<dbReference type="Gene3D" id="1.20.140.100">
    <property type="entry name" value="Dynein heavy chain, N-terminal domain 2"/>
    <property type="match status" value="1"/>
</dbReference>
<dbReference type="FunFam" id="1.10.8.720:FF:000007">
    <property type="entry name" value="Dynein axonemal heavy chain 6"/>
    <property type="match status" value="1"/>
</dbReference>
<evidence type="ECO:0000256" key="2">
    <source>
        <dbReference type="ARBA" id="ARBA00008887"/>
    </source>
</evidence>
<dbReference type="InterPro" id="IPR035699">
    <property type="entry name" value="AAA_6"/>
</dbReference>
<dbReference type="FunFam" id="1.20.920.30:FF:000005">
    <property type="entry name" value="Dynein, axonemal, heavy chain 2"/>
    <property type="match status" value="1"/>
</dbReference>
<dbReference type="Gene3D" id="1.20.920.20">
    <property type="match status" value="1"/>
</dbReference>
<gene>
    <name evidence="15" type="ORF">PVAND_012250</name>
</gene>
<dbReference type="InterPro" id="IPR042222">
    <property type="entry name" value="Dynein_2_N"/>
</dbReference>
<dbReference type="Pfam" id="PF17852">
    <property type="entry name" value="Dynein_AAA_lid"/>
    <property type="match status" value="1"/>
</dbReference>
<evidence type="ECO:0000313" key="16">
    <source>
        <dbReference type="Proteomes" id="UP001107558"/>
    </source>
</evidence>
<evidence type="ECO:0000313" key="15">
    <source>
        <dbReference type="EMBL" id="KAG5682932.1"/>
    </source>
</evidence>
<dbReference type="Gene3D" id="1.20.58.1120">
    <property type="match status" value="1"/>
</dbReference>
<keyword evidence="6" id="KW-0067">ATP-binding</keyword>
<dbReference type="Gene3D" id="3.40.50.300">
    <property type="entry name" value="P-loop containing nucleotide triphosphate hydrolases"/>
    <property type="match status" value="5"/>
</dbReference>
<dbReference type="GO" id="GO:0005874">
    <property type="term" value="C:microtubule"/>
    <property type="evidence" value="ECO:0007669"/>
    <property type="project" value="UniProtKB-KW"/>
</dbReference>
<dbReference type="InterPro" id="IPR013602">
    <property type="entry name" value="Dynein_heavy_linker"/>
</dbReference>
<feature type="coiled-coil region" evidence="13">
    <location>
        <begin position="2772"/>
        <end position="2813"/>
    </location>
</feature>
<feature type="domain" description="AAA+ ATPase" evidence="14">
    <location>
        <begin position="1952"/>
        <end position="2105"/>
    </location>
</feature>
<dbReference type="CDD" id="cd00009">
    <property type="entry name" value="AAA"/>
    <property type="match status" value="1"/>
</dbReference>
<dbReference type="FunFam" id="3.40.50.300:FF:002141">
    <property type="entry name" value="Dynein heavy chain"/>
    <property type="match status" value="1"/>
</dbReference>
<proteinExistence type="inferred from homology"/>
<dbReference type="EMBL" id="JADBJN010000001">
    <property type="protein sequence ID" value="KAG5682932.1"/>
    <property type="molecule type" value="Genomic_DNA"/>
</dbReference>
<dbReference type="GO" id="GO:0045505">
    <property type="term" value="F:dynein intermediate chain binding"/>
    <property type="evidence" value="ECO:0007669"/>
    <property type="project" value="InterPro"/>
</dbReference>
<sequence>MLPNDNLKKKNKRISSSTSCRHLDVNDYDRIIHGFPPILRKTKPLEKIFKEDSFVSLPSISNRASSAQIQSRRASEKGNSYRNIDELNISSFIENRVRNLKQNAFLYLTYAYRQSSEFFTPYSFIEVPYSKIDKSGFFTISKEGFTFWSPNENHFTRLEDWYGDYLKYCDVIKIKLFKKYRIWKSFTVWQKAIKWKKFYDAKNYIEENLFFANPILHETLLELRKHYCQLIDKKFTDIELLENWQLFYFLENQMTQFEMTRDMLEDFHTEMEIKLFDACYRAIKEKGFSPEDEILNCKSVKKLKEQISFTDRANKRLFCSRLTNFLCLTDLITIELLSTILCTSFDDLARVFQIHSKYGPTFQKLKSSNSIDDVVLEDPRPENVPQSPFLIADLVLKPDKIEVDPSKDVCLYVIGQMFDLFYEAVHNFTAFQGGAKFRLFTEPSIVGHQEDRLYNVVQSIDFILEHNAGLTNNKKSIINIINIAYDKIEIYIKRFDHIKEQYKQDLAMNKEHLNNEKDLDQLIDYCDRFTREMESLDGILPEINLGLILLRQGTFKEKIIPRCKELLSILEEHLPKLAKETIIEVREKAENLMTKLITVPQEAQSYVNYLFFLEKCPHRIDEIEKVLKYAMRAFQIMKDFAIMVDDDEKDQFLDTEEYLHNVKVELELRIVSRQDIINQLERSLQNDIENIFKEISAVHVDVMKPELIDENANSSQVRETLSELMEKLHECQEDSQKIRGWQKTFRIDVTRFDSLDTVFQEVRLRQTLWDNLQSWKDCYEELIEIPFHKLNMQQVVELNTKILKNCGMLEKNLPRNEIVPRLKADCEEFKEKIPILQCLRSTDLKPRHWLKIEQTLDRKLLGNDNITLYTFEDANAFEGENAASIQEITAQATGEAKLEEALKKVDTVWKQLELSVVSRDSRDVFILAGIDELQSVLDDSNVTIATIAASKHIGTLKPRIDEWIRQLDIFGKTFDEWINVQQSWIYLEAIFSAPDIQRQLPQEANIFNVVDRSWKEIMRNVAKYPLALPAMTQNGYYEILHRNNTLLEQVQRCLEAYLELKRVAFPRFYFLSNEELLEILAQTKNPHAVQPHLQKCFDAIARIEFAVKDGDKKGEKVITNDILSMISPENEKVQFGRGLKARGSVEDWLSKVEEAMFSAVKRCMKHALQNYSNMSRLKWLSENANQVVLTVSQQQWAMQVHQILDFEGEDTKKNLIIFDKQLTQNLTNLASIARTDISPLLRKVLCALITVDVHAKDSVNSLIENNVTNSNDFNWLKMLRYYWNIDTEQMEVKMASAHMRYFYEYIGASGVLVITPLTDRCYLCLMGALQMELSGAPQGPAGTGKTETTKDLAKAVAKQCVVFNCSDGLDYKMMGRFFSGLAQSGAWCCFDEFNRIDIEVLSVIAQQLITIKNAKVMNLTRFIFEGREIKIERSCAAFITMNPGYAGRTELPDNLKALFRPISMMIPNYQLIAEVILYSEGFENSKVLAQKMIQTYKLCSEQLSQQSHYDFGMRAVKSVLVMAGSLKRAAPNQAEEMTLICALRDSNLPKFLKDDAALFTGILNDLFPGMEFPVSVHKDLEKSIEECMKIKNLQPLPALVSKVVQLYETMQVRWGIMLVGQAGSGKSAILHTLEEALIKLYNDGFQNPNFRRVNTKTLNPKSIDANELYGCVNPMTLEWKDGLLGLAVRAAVAETNDDYQFIICDGPVDAVWIENLNTTLDDNKMLCLANSERIKLTPHVRMVFEVEDLEQASPATVSRCGMVYIDSSHLTWKALIRSWLNTIDDEVFETELKIYVEELFYKYFDDILNFSKSKCAFIQHQVEISKIDMLCTILKSLLLKIPNMNLMEDCDIKAYICKLWLWSTLWAIGSNSFEASRILLERHIRKLMETQENLDLPESSLWEYRINPNEKIWEKWEVPKFNFDRHLPFYEMIVPTSDTVRFGYVSEILLKENHPVLFMAESGVGKSVLAKEILFKLAKDGSNVPVFINFSAQTNSKRTQEMIENRLEKRKKTLLGAPVGKKVIIFIDDVNMPKPEMYGASPPIELLRQFLDFKGLYDRDKMYWKDIVDLILAAACGPSGGSRNKLSARFMRHFSLLSFPTPNTNTLIGIFGGIIVGFFSEFTKTIWNLAEPVVKAAVTLYERISQELLPTPTKSHYLFNMRDLAKCIQGILQADTTTYNNQIQILRLFYHEALRTFHDRLVTKDDKTYFKNLLNEICKKQFDCNVLDGGSTLLYGDFMVFGQSRENRIYEEIRDFSKLKNILNDYLQDYNSSSGNDLQLILFQDAVEHILRLARILRSERGNALLVGLSGMGKQSLTRLASNINAYQCYQIELKRGYDYSSFRDDLRKCCTIAGINNQPIIFLLNDTQILKEEFLEDINNILNSGDVPNLYEGDEYEKLILNTRVPCIEANYKDQSRDGIYDFFVSRVRSNLHVVICMSPIGEAFRKRLRMFPSLVNCCTIDWFESWPQEALHTVAKGSLSQISDDEYQCENMASICVMIHESVEKASEKYYYETKRHYYATPSSYLELLKQYHVLLKKKVHSITTLRNKIANGLNKILETNEIVAIMENELKIIVPIMEKKSQEMKDTVQKLEKDTAQADSIKKIVQQDEAEAKIKAMETQELADDAAKDLETVMPQLRAAQEALKALNKNDVNEIRVFQKPPKLVQFVMEAVCILLNYKPDWNTAKQMMGDMNFLKRLQEYDANHIPDVIIKKLQPYINHKDFQPAIVEKTSKTARSMCAWVIAMNRYADVYKDVEPKIKKRDAAEYELNQVMQVLKQKQGQLAEAEEKIQSLRDDLDRKQKEMHEIQMKYDLNNKRLTSAGRLTTALSDEEIRWRETVATLDFNLFAIPGDILVASAYIAYLGAFPIDYRKKLCKRWITECQKLKIPCGEDFEFINCLGDPYQLREWNLFGLPRETTSLENGIIATQSSRWPLMIDPQEQANHWIRNMERENNLIITKMSDPQLTRTLEMAITSGIPVLLEEIGEDIDPSIRPVLLRSFYVQGGRTLLRFGENDIEYDPNFRLYLTTKLSNPHYFPEVCIQVTLINFLVSLNGLEDQLLSEVVRIELPEMEKQRNNLIVSINSDKQQLQQLEDRILKLLFSSDGNILDDEELLETLNESKETSMVIASRLIDAEKTEEAITLERERYRPLASKGAVLFFVASTLIEIDPMYQVSLQFFTQIFCSVIEEEAPKMPFEERLKFLLRREIKAIYLNICRGLFERHKLIYSFLLATTIQKHDKYLNDSELDYLLRGDSRVSDATIPEKPHNFYKISEKQWNACIYLQDEFEDFDNLAKDLDKTIEIKLKDQKFILTEGITERSPSINWTEHLSSFKKLLLIAALKPESLMLGISCYIHEILGREFIESRATPLSSVYQDMTPTTPLIFVLSSGSDPMSSLQKFANEKDFGEKLHSISLGQGQGAAAEELFKNCRNSGHWLYLQNCHLSVSWLPKLEMLVRDMMLGNLKMHEDFRLFLSSMPLKSFPVSILQNSVKLTNEPPKGLKANLMRSMMDMNEEIFEIHVLGDDWRKMIFAMCMFHGIILERKKFGSLGFNIQYEFSDNDRECALKTLILYNDREIRKNIPWQALEYINGEITYGGRVTDNWDQRCVRTILKQFSCERILKDDYKYSSSGIYYSPTSNRLEDFKTYVNELPYKEEPEIFGMHENASIVYETKEGNFFLKTILESQAKATSVSENSNDAIVMDVIQKIKNLVKRAILLENFKEEKDDKDRIMPLTTVLMQETERFNKLMKLIHTNLADLERGIKGLILMSENLEAIYDAFLYNQVPRLWSKNGFLSTKSLASWIDDFVLRIDHIQNWINDGQPCSSWISGFFYPQSFLTAVIQTHSRKYSIPIDTLKLDFEVLSTIILQKKINECDLKIPDEGVFVHGLFLEAGKWDERRGGLCDAEIGELTTVLPVLWLKPCVEVETGKRYEAPLYKTQNRAGALSTTGHSTNFIISVFLNSMRPPSFWILRGTALVTLLTE</sequence>
<dbReference type="InterPro" id="IPR026983">
    <property type="entry name" value="DHC"/>
</dbReference>
<dbReference type="Pfam" id="PF12777">
    <property type="entry name" value="MT"/>
    <property type="match status" value="1"/>
</dbReference>
<dbReference type="InterPro" id="IPR003593">
    <property type="entry name" value="AAA+_ATPase"/>
</dbReference>
<evidence type="ECO:0000256" key="4">
    <source>
        <dbReference type="ARBA" id="ARBA00022701"/>
    </source>
</evidence>
<dbReference type="FunFam" id="3.40.50.300:FF:001145">
    <property type="entry name" value="Putative dynein heavy chain"/>
    <property type="match status" value="1"/>
</dbReference>
<evidence type="ECO:0000256" key="11">
    <source>
        <dbReference type="ARBA" id="ARBA00023212"/>
    </source>
</evidence>
<name>A0A9J6CLV0_POLVA</name>
<reference evidence="15" key="1">
    <citation type="submission" date="2021-03" db="EMBL/GenBank/DDBJ databases">
        <title>Chromosome level genome of the anhydrobiotic midge Polypedilum vanderplanki.</title>
        <authorList>
            <person name="Yoshida Y."/>
            <person name="Kikawada T."/>
            <person name="Gusev O."/>
        </authorList>
    </citation>
    <scope>NUCLEOTIDE SEQUENCE</scope>
    <source>
        <strain evidence="15">NIAS01</strain>
        <tissue evidence="15">Whole body or cell culture</tissue>
    </source>
</reference>
<dbReference type="Gene3D" id="1.10.287.2620">
    <property type="match status" value="1"/>
</dbReference>
<dbReference type="Gene3D" id="3.20.180.20">
    <property type="entry name" value="Dynein heavy chain, N-terminal domain 2"/>
    <property type="match status" value="1"/>
</dbReference>
<organism evidence="15 16">
    <name type="scientific">Polypedilum vanderplanki</name>
    <name type="common">Sleeping chironomid midge</name>
    <dbReference type="NCBI Taxonomy" id="319348"/>
    <lineage>
        <taxon>Eukaryota</taxon>
        <taxon>Metazoa</taxon>
        <taxon>Ecdysozoa</taxon>
        <taxon>Arthropoda</taxon>
        <taxon>Hexapoda</taxon>
        <taxon>Insecta</taxon>
        <taxon>Pterygota</taxon>
        <taxon>Neoptera</taxon>
        <taxon>Endopterygota</taxon>
        <taxon>Diptera</taxon>
        <taxon>Nematocera</taxon>
        <taxon>Chironomoidea</taxon>
        <taxon>Chironomidae</taxon>
        <taxon>Chironominae</taxon>
        <taxon>Polypedilum</taxon>
        <taxon>Polypedilum</taxon>
    </lineage>
</organism>
<evidence type="ECO:0000256" key="12">
    <source>
        <dbReference type="ARBA" id="ARBA00023273"/>
    </source>
</evidence>
<dbReference type="Pfam" id="PF12781">
    <property type="entry name" value="AAA_9"/>
    <property type="match status" value="1"/>
</dbReference>
<dbReference type="InterPro" id="IPR054354">
    <property type="entry name" value="DYNC2H1-like_lid"/>
</dbReference>
<dbReference type="Pfam" id="PF12775">
    <property type="entry name" value="AAA_7"/>
    <property type="match status" value="1"/>
</dbReference>
<protein>
    <recommendedName>
        <fullName evidence="14">AAA+ ATPase domain-containing protein</fullName>
    </recommendedName>
</protein>
<dbReference type="Gene3D" id="1.20.1270.280">
    <property type="match status" value="1"/>
</dbReference>
<evidence type="ECO:0000256" key="7">
    <source>
        <dbReference type="ARBA" id="ARBA00023017"/>
    </source>
</evidence>
<dbReference type="FunFam" id="1.20.140.100:FF:000004">
    <property type="entry name" value="Dynein axonemal heavy chain 6"/>
    <property type="match status" value="1"/>
</dbReference>
<keyword evidence="3" id="KW-0963">Cytoplasm</keyword>
<dbReference type="PANTHER" id="PTHR22878:SF68">
    <property type="entry name" value="DYNEIN HEAVY CHAIN 6, AXONEMAL-LIKE"/>
    <property type="match status" value="1"/>
</dbReference>
<dbReference type="OrthoDB" id="447173at2759"/>
<evidence type="ECO:0000256" key="13">
    <source>
        <dbReference type="SAM" id="Coils"/>
    </source>
</evidence>
<evidence type="ECO:0000256" key="10">
    <source>
        <dbReference type="ARBA" id="ARBA00023175"/>
    </source>
</evidence>
<dbReference type="InterPro" id="IPR043160">
    <property type="entry name" value="Dynein_C_barrel"/>
</dbReference>
<comment type="similarity">
    <text evidence="2">Belongs to the dynein heavy chain family.</text>
</comment>
<keyword evidence="16" id="KW-1185">Reference proteome</keyword>
<feature type="domain" description="AAA+ ATPase" evidence="14">
    <location>
        <begin position="1331"/>
        <end position="1470"/>
    </location>
</feature>
<dbReference type="Gene3D" id="1.10.8.720">
    <property type="entry name" value="Region D6 of dynein motor"/>
    <property type="match status" value="1"/>
</dbReference>
<dbReference type="InterPro" id="IPR041228">
    <property type="entry name" value="Dynein_C"/>
</dbReference>
<dbReference type="InterPro" id="IPR035706">
    <property type="entry name" value="AAA_9"/>
</dbReference>
<dbReference type="InterPro" id="IPR004273">
    <property type="entry name" value="Dynein_heavy_D6_P-loop"/>
</dbReference>
<feature type="domain" description="AAA+ ATPase" evidence="14">
    <location>
        <begin position="1612"/>
        <end position="1750"/>
    </location>
</feature>
<dbReference type="InterPro" id="IPR042228">
    <property type="entry name" value="Dynein_linker_3"/>
</dbReference>
<dbReference type="InterPro" id="IPR027417">
    <property type="entry name" value="P-loop_NTPase"/>
</dbReference>
<dbReference type="Pfam" id="PF18199">
    <property type="entry name" value="Dynein_C"/>
    <property type="match status" value="1"/>
</dbReference>
<dbReference type="Gene3D" id="1.10.8.1220">
    <property type="match status" value="1"/>
</dbReference>
<dbReference type="Gene3D" id="1.10.8.710">
    <property type="match status" value="1"/>
</dbReference>
<evidence type="ECO:0000256" key="3">
    <source>
        <dbReference type="ARBA" id="ARBA00022490"/>
    </source>
</evidence>
<dbReference type="InterPro" id="IPR041466">
    <property type="entry name" value="Dynein_AAA5_ext"/>
</dbReference>
<comment type="caution">
    <text evidence="15">The sequence shown here is derived from an EMBL/GenBank/DDBJ whole genome shotgun (WGS) entry which is preliminary data.</text>
</comment>
<dbReference type="FunFam" id="1.10.8.1220:FF:000001">
    <property type="entry name" value="Dynein axonemal heavy chain 5"/>
    <property type="match status" value="1"/>
</dbReference>
<dbReference type="InterPro" id="IPR043157">
    <property type="entry name" value="Dynein_AAA1S"/>
</dbReference>
<dbReference type="FunFam" id="3.10.490.20:FF:000005">
    <property type="entry name" value="Dynein axonemal heavy chain 6"/>
    <property type="match status" value="1"/>
</dbReference>
<dbReference type="InterPro" id="IPR024317">
    <property type="entry name" value="Dynein_heavy_chain_D4_dom"/>
</dbReference>
<dbReference type="InterPro" id="IPR024743">
    <property type="entry name" value="Dynein_HC_stalk"/>
</dbReference>
<dbReference type="SUPFAM" id="SSF52540">
    <property type="entry name" value="P-loop containing nucleoside triphosphate hydrolases"/>
    <property type="match status" value="4"/>
</dbReference>
<dbReference type="GO" id="GO:0007018">
    <property type="term" value="P:microtubule-based movement"/>
    <property type="evidence" value="ECO:0007669"/>
    <property type="project" value="InterPro"/>
</dbReference>
<dbReference type="Gene3D" id="1.20.920.30">
    <property type="match status" value="1"/>
</dbReference>
<dbReference type="Gene3D" id="6.10.140.1060">
    <property type="match status" value="1"/>
</dbReference>
<dbReference type="Pfam" id="PF12774">
    <property type="entry name" value="AAA_6"/>
    <property type="match status" value="1"/>
</dbReference>
<dbReference type="Gene3D" id="3.10.490.20">
    <property type="match status" value="1"/>
</dbReference>
<dbReference type="Pfam" id="PF18198">
    <property type="entry name" value="AAA_lid_11"/>
    <property type="match status" value="1"/>
</dbReference>